<proteinExistence type="predicted"/>
<feature type="compositionally biased region" description="Polar residues" evidence="1">
    <location>
        <begin position="506"/>
        <end position="515"/>
    </location>
</feature>
<dbReference type="VEuPathDB" id="FungiDB:CC1G_03390"/>
<evidence type="ECO:0000313" key="2">
    <source>
        <dbReference type="EMBL" id="EAU86179.2"/>
    </source>
</evidence>
<feature type="compositionally biased region" description="Basic residues" evidence="1">
    <location>
        <begin position="479"/>
        <end position="490"/>
    </location>
</feature>
<dbReference type="InParanoid" id="A8NQJ2"/>
<feature type="region of interest" description="Disordered" evidence="1">
    <location>
        <begin position="1"/>
        <end position="30"/>
    </location>
</feature>
<sequence>MATRSRPRPIPVSISANAPPVPKLSQQSAAKFSRELVSKLSLTPAPSVSDMTASSSSSSLGQNVPPLPLLKRKLVPSSKEPRNAQASIPKVASNNTTTVNSGSKISPKANKDALEEEERRSYLRRIRELEQWKEERLAVEAKEKIVPIERPEGQARRKWDIGEAMELPGGSKDVQYRSMMNKLAILQDKYKIPRGASLARGAYVTEVAGIFTDMREAFPYLCEQRFRDGWPIYDMLQCKLQDQRQYDNQRERRLASQQRRRERARAALAKEDKKREKKEKKAKEKRRASPSPPIDDSDSSGSTPPSSPSAPSNESPMAEPTTPALDADVNSVGAEVAPEDDSEVDPDEADKFLLSILAQLGPVLGLHFLDTIPHPNFDFTYSTWPQYDDESKAFWEEKDDEIHEQLSDATCTSDPQWWLQVISERIVEDSDFEAFWPVFYTKYLELEVDPRDEISEPKRADSPLDLGQLSDVPSNPSPKPKKAPKAKAKGKAVNVKLEKIVLPSRMGSSDSSTSPKRNKDTKGKGKATHMITEKLSQPTRVNPKRNTKP</sequence>
<feature type="compositionally biased region" description="Basic and acidic residues" evidence="1">
    <location>
        <begin position="264"/>
        <end position="282"/>
    </location>
</feature>
<protein>
    <submittedName>
        <fullName evidence="2">Uncharacterized protein</fullName>
    </submittedName>
</protein>
<dbReference type="HOGENOM" id="CLU_548604_0_0_1"/>
<feature type="compositionally biased region" description="Polar residues" evidence="1">
    <location>
        <begin position="43"/>
        <end position="53"/>
    </location>
</feature>
<gene>
    <name evidence="2" type="ORF">CC1G_03390</name>
</gene>
<evidence type="ECO:0000313" key="3">
    <source>
        <dbReference type="Proteomes" id="UP000001861"/>
    </source>
</evidence>
<dbReference type="GeneID" id="6012142"/>
<reference evidence="2 3" key="1">
    <citation type="journal article" date="2010" name="Proc. Natl. Acad. Sci. U.S.A.">
        <title>Insights into evolution of multicellular fungi from the assembled chromosomes of the mushroom Coprinopsis cinerea (Coprinus cinereus).</title>
        <authorList>
            <person name="Stajich J.E."/>
            <person name="Wilke S.K."/>
            <person name="Ahren D."/>
            <person name="Au C.H."/>
            <person name="Birren B.W."/>
            <person name="Borodovsky M."/>
            <person name="Burns C."/>
            <person name="Canback B."/>
            <person name="Casselton L.A."/>
            <person name="Cheng C.K."/>
            <person name="Deng J."/>
            <person name="Dietrich F.S."/>
            <person name="Fargo D.C."/>
            <person name="Farman M.L."/>
            <person name="Gathman A.C."/>
            <person name="Goldberg J."/>
            <person name="Guigo R."/>
            <person name="Hoegger P.J."/>
            <person name="Hooker J.B."/>
            <person name="Huggins A."/>
            <person name="James T.Y."/>
            <person name="Kamada T."/>
            <person name="Kilaru S."/>
            <person name="Kodira C."/>
            <person name="Kues U."/>
            <person name="Kupfer D."/>
            <person name="Kwan H.S."/>
            <person name="Lomsadze A."/>
            <person name="Li W."/>
            <person name="Lilly W.W."/>
            <person name="Ma L.J."/>
            <person name="Mackey A.J."/>
            <person name="Manning G."/>
            <person name="Martin F."/>
            <person name="Muraguchi H."/>
            <person name="Natvig D.O."/>
            <person name="Palmerini H."/>
            <person name="Ramesh M.A."/>
            <person name="Rehmeyer C.J."/>
            <person name="Roe B.A."/>
            <person name="Shenoy N."/>
            <person name="Stanke M."/>
            <person name="Ter-Hovhannisyan V."/>
            <person name="Tunlid A."/>
            <person name="Velagapudi R."/>
            <person name="Vision T.J."/>
            <person name="Zeng Q."/>
            <person name="Zolan M.E."/>
            <person name="Pukkila P.J."/>
        </authorList>
    </citation>
    <scope>NUCLEOTIDE SEQUENCE [LARGE SCALE GENOMIC DNA]</scope>
    <source>
        <strain evidence="3">Okayama-7 / 130 / ATCC MYA-4618 / FGSC 9003</strain>
    </source>
</reference>
<feature type="region of interest" description="Disordered" evidence="1">
    <location>
        <begin position="455"/>
        <end position="549"/>
    </location>
</feature>
<comment type="caution">
    <text evidence="2">The sequence shown here is derived from an EMBL/GenBank/DDBJ whole genome shotgun (WGS) entry which is preliminary data.</text>
</comment>
<dbReference type="RefSeq" id="XP_001835608.2">
    <property type="nucleotide sequence ID" value="XM_001835556.2"/>
</dbReference>
<organism evidence="2 3">
    <name type="scientific">Coprinopsis cinerea (strain Okayama-7 / 130 / ATCC MYA-4618 / FGSC 9003)</name>
    <name type="common">Inky cap fungus</name>
    <name type="synonym">Hormographiella aspergillata</name>
    <dbReference type="NCBI Taxonomy" id="240176"/>
    <lineage>
        <taxon>Eukaryota</taxon>
        <taxon>Fungi</taxon>
        <taxon>Dikarya</taxon>
        <taxon>Basidiomycota</taxon>
        <taxon>Agaricomycotina</taxon>
        <taxon>Agaricomycetes</taxon>
        <taxon>Agaricomycetidae</taxon>
        <taxon>Agaricales</taxon>
        <taxon>Agaricineae</taxon>
        <taxon>Psathyrellaceae</taxon>
        <taxon>Coprinopsis</taxon>
    </lineage>
</organism>
<dbReference type="KEGG" id="cci:CC1G_03390"/>
<feature type="compositionally biased region" description="Low complexity" evidence="1">
    <location>
        <begin position="299"/>
        <end position="316"/>
    </location>
</feature>
<dbReference type="EMBL" id="AACS02000008">
    <property type="protein sequence ID" value="EAU86179.2"/>
    <property type="molecule type" value="Genomic_DNA"/>
</dbReference>
<evidence type="ECO:0000256" key="1">
    <source>
        <dbReference type="SAM" id="MobiDB-lite"/>
    </source>
</evidence>
<accession>A8NQJ2</accession>
<feature type="region of interest" description="Disordered" evidence="1">
    <location>
        <begin position="243"/>
        <end position="325"/>
    </location>
</feature>
<keyword evidence="3" id="KW-1185">Reference proteome</keyword>
<feature type="compositionally biased region" description="Basic and acidic residues" evidence="1">
    <location>
        <begin position="243"/>
        <end position="254"/>
    </location>
</feature>
<dbReference type="AlphaFoldDB" id="A8NQJ2"/>
<name>A8NQJ2_COPC7</name>
<feature type="compositionally biased region" description="Polar residues" evidence="1">
    <location>
        <begin position="92"/>
        <end position="104"/>
    </location>
</feature>
<feature type="region of interest" description="Disordered" evidence="1">
    <location>
        <begin position="43"/>
        <end position="117"/>
    </location>
</feature>
<dbReference type="Proteomes" id="UP000001861">
    <property type="component" value="Unassembled WGS sequence"/>
</dbReference>